<gene>
    <name evidence="2" type="ORF">HNQ52_002004</name>
</gene>
<organism evidence="2 3">
    <name type="scientific">Chiayiivirga flava</name>
    <dbReference type="NCBI Taxonomy" id="659595"/>
    <lineage>
        <taxon>Bacteria</taxon>
        <taxon>Pseudomonadati</taxon>
        <taxon>Pseudomonadota</taxon>
        <taxon>Gammaproteobacteria</taxon>
        <taxon>Lysobacterales</taxon>
        <taxon>Lysobacteraceae</taxon>
        <taxon>Chiayiivirga</taxon>
    </lineage>
</organism>
<proteinExistence type="predicted"/>
<evidence type="ECO:0000313" key="3">
    <source>
        <dbReference type="Proteomes" id="UP000521199"/>
    </source>
</evidence>
<evidence type="ECO:0000313" key="2">
    <source>
        <dbReference type="EMBL" id="MBB5208462.1"/>
    </source>
</evidence>
<sequence length="250" mass="26558">MMAWRRSILVRAGMGLLLAAAVAGATAAGIDGEYRATVDGVDTQLSLRSAGADVSGTYVEGALRLQVAGRLEEDRLLARVREPSTGLDIAALDARIAGDTLDASIDAHNPLTGERKSARALFRRTLPPATDAAATAVPGSLDRSLIGTWVNETMINSGGADFASFTTVMTMQLGADGRVSQWSRSVGGGGDWSYDGAGQLQYSGRWSSDGGVLYVQLDGQAGFQPAARYRFSDAYLVLENDRGRLIWQRR</sequence>
<protein>
    <submittedName>
        <fullName evidence="2">Uncharacterized protein</fullName>
    </submittedName>
</protein>
<reference evidence="2 3" key="1">
    <citation type="submission" date="2020-08" db="EMBL/GenBank/DDBJ databases">
        <title>Genomic Encyclopedia of Type Strains, Phase IV (KMG-IV): sequencing the most valuable type-strain genomes for metagenomic binning, comparative biology and taxonomic classification.</title>
        <authorList>
            <person name="Goeker M."/>
        </authorList>
    </citation>
    <scope>NUCLEOTIDE SEQUENCE [LARGE SCALE GENOMIC DNA]</scope>
    <source>
        <strain evidence="2 3">DSM 24163</strain>
    </source>
</reference>
<dbReference type="Proteomes" id="UP000521199">
    <property type="component" value="Unassembled WGS sequence"/>
</dbReference>
<feature type="signal peptide" evidence="1">
    <location>
        <begin position="1"/>
        <end position="27"/>
    </location>
</feature>
<name>A0A7W8FZH2_9GAMM</name>
<accession>A0A7W8FZH2</accession>
<dbReference type="EMBL" id="JACHHP010000003">
    <property type="protein sequence ID" value="MBB5208462.1"/>
    <property type="molecule type" value="Genomic_DNA"/>
</dbReference>
<dbReference type="AlphaFoldDB" id="A0A7W8FZH2"/>
<keyword evidence="1" id="KW-0732">Signal</keyword>
<keyword evidence="3" id="KW-1185">Reference proteome</keyword>
<comment type="caution">
    <text evidence="2">The sequence shown here is derived from an EMBL/GenBank/DDBJ whole genome shotgun (WGS) entry which is preliminary data.</text>
</comment>
<feature type="chain" id="PRO_5030686177" evidence="1">
    <location>
        <begin position="28"/>
        <end position="250"/>
    </location>
</feature>
<evidence type="ECO:0000256" key="1">
    <source>
        <dbReference type="SAM" id="SignalP"/>
    </source>
</evidence>